<dbReference type="Gene3D" id="1.10.4080.10">
    <property type="entry name" value="ADP-ribosylation/Crystallin J1"/>
    <property type="match status" value="1"/>
</dbReference>
<evidence type="ECO:0000256" key="2">
    <source>
        <dbReference type="ARBA" id="ARBA00022801"/>
    </source>
</evidence>
<protein>
    <submittedName>
        <fullName evidence="4">ADP-ribosylglycohydrolase</fullName>
    </submittedName>
</protein>
<dbReference type="RefSeq" id="WP_312857614.1">
    <property type="nucleotide sequence ID" value="NZ_JACHLZ010000001.1"/>
</dbReference>
<comment type="caution">
    <text evidence="4">The sequence shown here is derived from an EMBL/GenBank/DDBJ whole genome shotgun (WGS) entry which is preliminary data.</text>
</comment>
<name>A0A841AD33_9MICO</name>
<accession>A0A841AD33</accession>
<feature type="binding site" evidence="3">
    <location>
        <position position="296"/>
    </location>
    <ligand>
        <name>Mg(2+)</name>
        <dbReference type="ChEBI" id="CHEBI:18420"/>
        <label>1</label>
    </ligand>
</feature>
<evidence type="ECO:0000256" key="3">
    <source>
        <dbReference type="PIRSR" id="PIRSR605502-1"/>
    </source>
</evidence>
<evidence type="ECO:0000256" key="1">
    <source>
        <dbReference type="ARBA" id="ARBA00010702"/>
    </source>
</evidence>
<evidence type="ECO:0000313" key="4">
    <source>
        <dbReference type="EMBL" id="MBB5831857.1"/>
    </source>
</evidence>
<dbReference type="PANTHER" id="PTHR16222">
    <property type="entry name" value="ADP-RIBOSYLGLYCOHYDROLASE"/>
    <property type="match status" value="1"/>
</dbReference>
<dbReference type="GO" id="GO:0016787">
    <property type="term" value="F:hydrolase activity"/>
    <property type="evidence" value="ECO:0007669"/>
    <property type="project" value="UniProtKB-KW"/>
</dbReference>
<dbReference type="InterPro" id="IPR036705">
    <property type="entry name" value="Ribosyl_crysJ1_sf"/>
</dbReference>
<sequence length="354" mass="37803">MTTHATPPDATGLTPAQRQRAVGAVVAAATGDALGAPYEFQAPVVDSEEIDMIGGGVLGWQPGEWTDDTSMAIVVLEASLTASDNHDLRIESAQDHIAREWYSWSLGTPDIGTLTSHVLRTAADLGREAGHYAPRAEDFRAAAEKAHTEHPSSAGNGSLMRVHASVLPYLLSEDADAVEAIESVCRLTHVHPDTIEACILWGLAVRHAILTGELDVRVGLPQLPADRRAEWGERIEEAEESTPVMFRRNGWVVGAFQAAWAAIHGVCPIPKGKFAQREAMVAALEAAARAGYDTDTVACITGSLMGAALGPKAVPPEWRRVLFGWPGYEVDELKGLVERVIAPMVVEDGEGEAA</sequence>
<dbReference type="Proteomes" id="UP000588158">
    <property type="component" value="Unassembled WGS sequence"/>
</dbReference>
<feature type="binding site" evidence="3">
    <location>
        <position position="67"/>
    </location>
    <ligand>
        <name>Mg(2+)</name>
        <dbReference type="ChEBI" id="CHEBI:18420"/>
        <label>1</label>
    </ligand>
</feature>
<dbReference type="AlphaFoldDB" id="A0A841AD33"/>
<dbReference type="GO" id="GO:0046872">
    <property type="term" value="F:metal ion binding"/>
    <property type="evidence" value="ECO:0007669"/>
    <property type="project" value="UniProtKB-KW"/>
</dbReference>
<keyword evidence="2 4" id="KW-0378">Hydrolase</keyword>
<keyword evidence="3" id="KW-0479">Metal-binding</keyword>
<dbReference type="InterPro" id="IPR050792">
    <property type="entry name" value="ADP-ribosylglycohydrolase"/>
</dbReference>
<keyword evidence="3" id="KW-0460">Magnesium</keyword>
<dbReference type="InterPro" id="IPR005502">
    <property type="entry name" value="Ribosyl_crysJ1"/>
</dbReference>
<comment type="similarity">
    <text evidence="1">Belongs to the ADP-ribosylglycohydrolase family.</text>
</comment>
<feature type="binding site" evidence="3">
    <location>
        <position position="68"/>
    </location>
    <ligand>
        <name>Mg(2+)</name>
        <dbReference type="ChEBI" id="CHEBI:18420"/>
        <label>1</label>
    </ligand>
</feature>
<organism evidence="4 5">
    <name type="scientific">Brachybacterium aquaticum</name>
    <dbReference type="NCBI Taxonomy" id="1432564"/>
    <lineage>
        <taxon>Bacteria</taxon>
        <taxon>Bacillati</taxon>
        <taxon>Actinomycetota</taxon>
        <taxon>Actinomycetes</taxon>
        <taxon>Micrococcales</taxon>
        <taxon>Dermabacteraceae</taxon>
        <taxon>Brachybacterium</taxon>
    </lineage>
</organism>
<keyword evidence="5" id="KW-1185">Reference proteome</keyword>
<dbReference type="PANTHER" id="PTHR16222:SF24">
    <property type="entry name" value="ADP-RIBOSYLHYDROLASE ARH3"/>
    <property type="match status" value="1"/>
</dbReference>
<reference evidence="4 5" key="1">
    <citation type="submission" date="2020-08" db="EMBL/GenBank/DDBJ databases">
        <title>Sequencing the genomes of 1000 actinobacteria strains.</title>
        <authorList>
            <person name="Klenk H.-P."/>
        </authorList>
    </citation>
    <scope>NUCLEOTIDE SEQUENCE [LARGE SCALE GENOMIC DNA]</scope>
    <source>
        <strain evidence="4 5">DSM 28796</strain>
    </source>
</reference>
<comment type="cofactor">
    <cofactor evidence="3">
        <name>Mg(2+)</name>
        <dbReference type="ChEBI" id="CHEBI:18420"/>
    </cofactor>
    <text evidence="3">Binds 2 magnesium ions per subunit.</text>
</comment>
<feature type="binding site" evidence="3">
    <location>
        <position position="293"/>
    </location>
    <ligand>
        <name>Mg(2+)</name>
        <dbReference type="ChEBI" id="CHEBI:18420"/>
        <label>1</label>
    </ligand>
</feature>
<dbReference type="EMBL" id="JACHLZ010000001">
    <property type="protein sequence ID" value="MBB5831857.1"/>
    <property type="molecule type" value="Genomic_DNA"/>
</dbReference>
<dbReference type="Pfam" id="PF03747">
    <property type="entry name" value="ADP_ribosyl_GH"/>
    <property type="match status" value="1"/>
</dbReference>
<evidence type="ECO:0000313" key="5">
    <source>
        <dbReference type="Proteomes" id="UP000588158"/>
    </source>
</evidence>
<proteinExistence type="inferred from homology"/>
<feature type="binding site" evidence="3">
    <location>
        <position position="295"/>
    </location>
    <ligand>
        <name>Mg(2+)</name>
        <dbReference type="ChEBI" id="CHEBI:18420"/>
        <label>1</label>
    </ligand>
</feature>
<gene>
    <name evidence="4" type="ORF">HNR70_001670</name>
</gene>
<feature type="binding site" evidence="3">
    <location>
        <position position="66"/>
    </location>
    <ligand>
        <name>Mg(2+)</name>
        <dbReference type="ChEBI" id="CHEBI:18420"/>
        <label>1</label>
    </ligand>
</feature>
<dbReference type="SUPFAM" id="SSF101478">
    <property type="entry name" value="ADP-ribosylglycohydrolase"/>
    <property type="match status" value="1"/>
</dbReference>